<keyword evidence="1 3" id="KW-0732">Signal</keyword>
<dbReference type="PANTHER" id="PTHR30383:SF31">
    <property type="entry name" value="SGNH HYDROLASE-TYPE ESTERASE DOMAIN-CONTAINING PROTEIN-RELATED"/>
    <property type="match status" value="1"/>
</dbReference>
<dbReference type="Gene3D" id="3.40.50.1110">
    <property type="entry name" value="SGNH hydrolase"/>
    <property type="match status" value="1"/>
</dbReference>
<keyword evidence="6" id="KW-1185">Reference proteome</keyword>
<feature type="compositionally biased region" description="Basic and acidic residues" evidence="2">
    <location>
        <begin position="948"/>
        <end position="960"/>
    </location>
</feature>
<evidence type="ECO:0000256" key="2">
    <source>
        <dbReference type="SAM" id="MobiDB-lite"/>
    </source>
</evidence>
<name>A0A9P9Y445_9HYPO</name>
<dbReference type="Pfam" id="PF13517">
    <property type="entry name" value="FG-GAP_3"/>
    <property type="match status" value="2"/>
</dbReference>
<evidence type="ECO:0000256" key="3">
    <source>
        <dbReference type="SAM" id="SignalP"/>
    </source>
</evidence>
<dbReference type="InterPro" id="IPR051532">
    <property type="entry name" value="Ester_Hydrolysis_Enzymes"/>
</dbReference>
<comment type="caution">
    <text evidence="5">The sequence shown here is derived from an EMBL/GenBank/DDBJ whole genome shotgun (WGS) entry which is preliminary data.</text>
</comment>
<reference evidence="5" key="1">
    <citation type="journal article" date="2021" name="J Fungi (Basel)">
        <title>Genomic and Metabolomic Analyses of the Marine Fungus Emericellopsis cladophorae: Insights into Saltwater Adaptability Mechanisms and Its Biosynthetic Potential.</title>
        <authorList>
            <person name="Goncalves M.F.M."/>
            <person name="Hilario S."/>
            <person name="Van de Peer Y."/>
            <person name="Esteves A.C."/>
            <person name="Alves A."/>
        </authorList>
    </citation>
    <scope>NUCLEOTIDE SEQUENCE</scope>
    <source>
        <strain evidence="5">MUM 19.33</strain>
    </source>
</reference>
<protein>
    <recommendedName>
        <fullName evidence="4">SGNH hydrolase-type esterase domain-containing protein</fullName>
    </recommendedName>
</protein>
<dbReference type="Pfam" id="PF13472">
    <property type="entry name" value="Lipase_GDSL_2"/>
    <property type="match status" value="1"/>
</dbReference>
<dbReference type="SUPFAM" id="SSF69318">
    <property type="entry name" value="Integrin alpha N-terminal domain"/>
    <property type="match status" value="2"/>
</dbReference>
<dbReference type="GO" id="GO:0004622">
    <property type="term" value="F:phosphatidylcholine lysophospholipase activity"/>
    <property type="evidence" value="ECO:0007669"/>
    <property type="project" value="TreeGrafter"/>
</dbReference>
<evidence type="ECO:0000259" key="4">
    <source>
        <dbReference type="Pfam" id="PF13472"/>
    </source>
</evidence>
<dbReference type="GeneID" id="75830798"/>
<dbReference type="InterPro" id="IPR013830">
    <property type="entry name" value="SGNH_hydro"/>
</dbReference>
<gene>
    <name evidence="5" type="ORF">J7T54_004310</name>
</gene>
<evidence type="ECO:0000313" key="5">
    <source>
        <dbReference type="EMBL" id="KAI6783283.1"/>
    </source>
</evidence>
<feature type="chain" id="PRO_5040186601" description="SGNH hydrolase-type esterase domain-containing protein" evidence="3">
    <location>
        <begin position="24"/>
        <end position="1418"/>
    </location>
</feature>
<feature type="region of interest" description="Disordered" evidence="2">
    <location>
        <begin position="285"/>
        <end position="313"/>
    </location>
</feature>
<proteinExistence type="predicted"/>
<organism evidence="5 6">
    <name type="scientific">Emericellopsis cladophorae</name>
    <dbReference type="NCBI Taxonomy" id="2686198"/>
    <lineage>
        <taxon>Eukaryota</taxon>
        <taxon>Fungi</taxon>
        <taxon>Dikarya</taxon>
        <taxon>Ascomycota</taxon>
        <taxon>Pezizomycotina</taxon>
        <taxon>Sordariomycetes</taxon>
        <taxon>Hypocreomycetidae</taxon>
        <taxon>Hypocreales</taxon>
        <taxon>Bionectriaceae</taxon>
        <taxon>Emericellopsis</taxon>
    </lineage>
</organism>
<evidence type="ECO:0000313" key="6">
    <source>
        <dbReference type="Proteomes" id="UP001055219"/>
    </source>
</evidence>
<dbReference type="EMBL" id="JAGIXG020000008">
    <property type="protein sequence ID" value="KAI6783283.1"/>
    <property type="molecule type" value="Genomic_DNA"/>
</dbReference>
<evidence type="ECO:0000256" key="1">
    <source>
        <dbReference type="ARBA" id="ARBA00022729"/>
    </source>
</evidence>
<dbReference type="SUPFAM" id="SSF52266">
    <property type="entry name" value="SGNH hydrolase"/>
    <property type="match status" value="1"/>
</dbReference>
<dbReference type="PANTHER" id="PTHR30383">
    <property type="entry name" value="THIOESTERASE 1/PROTEASE 1/LYSOPHOSPHOLIPASE L1"/>
    <property type="match status" value="1"/>
</dbReference>
<dbReference type="InterPro" id="IPR013517">
    <property type="entry name" value="FG-GAP"/>
</dbReference>
<reference evidence="5" key="2">
    <citation type="submission" date="2022-07" db="EMBL/GenBank/DDBJ databases">
        <authorList>
            <person name="Goncalves M.F.M."/>
            <person name="Hilario S."/>
            <person name="Van De Peer Y."/>
            <person name="Esteves A.C."/>
            <person name="Alves A."/>
        </authorList>
    </citation>
    <scope>NUCLEOTIDE SEQUENCE</scope>
    <source>
        <strain evidence="5">MUM 19.33</strain>
    </source>
</reference>
<feature type="signal peptide" evidence="3">
    <location>
        <begin position="1"/>
        <end position="23"/>
    </location>
</feature>
<dbReference type="InterPro" id="IPR036514">
    <property type="entry name" value="SGNH_hydro_sf"/>
</dbReference>
<dbReference type="InterPro" id="IPR028994">
    <property type="entry name" value="Integrin_alpha_N"/>
</dbReference>
<dbReference type="OrthoDB" id="3915838at2759"/>
<dbReference type="Gene3D" id="2.130.10.130">
    <property type="entry name" value="Integrin alpha, N-terminal"/>
    <property type="match status" value="2"/>
</dbReference>
<sequence length="1418" mass="157736">MVVLGRFAAALAAASCLGDAVWAFPAPAELDLDVFDSEADNSTDPFSDYPALLKSRQDNVELRILPLGASIMEGVGSTHHSGSRKYVRAALRHDGYEVNMVGTRQHGTDMEDNDHEATSGAKLHEVLQNYLPRSLAYKPNIVYMNIGTNNANSGQDVSNAYEMMASIVDKIWGSSGMSETCVIVSTLLPTNHGEGRINRISMNQAYRNVVRDKSNDGKCIYLADMEPPGEGSGFLGLDQPVWMAGETIHIHPNDEGHRRMSYIYYAAITRALRAGKVKQAASMEQSGQPNCDKIAGNGEFSPNTQRGSGEGNGIYQHFSSEQGVILEIESPWDRNQWRWARLFSRKYDDLLGWYDYEQNDHRFGVWKNSGDGAGKFTRIGDLHGNIYCIPRGLHFADVDGDGLDDIVCVSPTGDLHVSRNTGNGDRGSSRLPTFKYLGKIMTGKAEQKRIRLADIDGDGRVDYGVIHESSGAVEFWRNSGTGETPGFWQHLGIRSTMTTSEWTASRNEGIRFEDINGDGRDDWMWLSRYWGETTTYTNARSCQKGRDGNGLNVAWRQAFFRGQNSGSTHGGIRHVYPNRDLEDDKVRERIHFARIYGREESFAFRDQSVKDYVFMEPTEGDDKKFKFKVRAWKNLGGGGTKLEADGNKYCNMHGWSDGRADYVWVWSTGEMDLYPSRGVTQVGSGSFWEPWVEGFWKPPQNIDRRELHLADWNGDGACDIIWADPKRNHRVTVWINNYPKTKSWNNAFTQLQNPPDLQCNDRNGIGIHDNAVQFAYLGNDNRRADYLCIRENGLVRGRRQLNDGSFGPMVQFKKAEGIDRANIRWGDVNGDGRDDLIWVDKFNGNARVWYGGGPHGNPSANGGSSWKWRKINDPVYDGSYAGTCQYFPDLNGNGRADLHSIMGTWTNKAETWFNKDCALRDAHGDDPGGDPQLPVQPGNPIDGDGPGDGDHPGCDRESDSRDFRDFDCNDPLVENHSLDEDVIKAWSGLDALGAWRSALDWWHCNRAESDVSGFSNVISDFFNGPQGFRCEIFGESSNCGGGNALQCDDVRWPAGYFILNSFRNIASINRDWNDALQGLSDYTQPDNVASTFGVKPDDTNPSLAILLDVVVMGYSMVMGPMWNRVVQQSRRPGLGGGNAGTLKDEVNDLVKNSATLAKDVYAKHYKAKTDAGTKMAVATAMKEIVNSWKDNVQTLTETLFDGSDSSNLKLTLMMEGGAMLLADALDGVNQAAMTTALHKALNAQMIPITWSVSAEDMYPVIIREEIGCNERPRIDWTNSNVDWVTSGAYGKRLCIDDVSYWLLAPSKFNQCKTTAEGDVLSCPAYDVPPGFSSLESNEYDVSVRDVVEGSLNTWAHNGRRNGGPIPDINTEAVDAIVERDLRAPGFFRIPVCDMAEVRDNWEKAYNGAKPWTNFPCDE</sequence>
<accession>A0A9P9Y445</accession>
<dbReference type="RefSeq" id="XP_051364139.1">
    <property type="nucleotide sequence ID" value="XM_051504214.1"/>
</dbReference>
<dbReference type="Proteomes" id="UP001055219">
    <property type="component" value="Unassembled WGS sequence"/>
</dbReference>
<feature type="region of interest" description="Disordered" evidence="2">
    <location>
        <begin position="920"/>
        <end position="960"/>
    </location>
</feature>
<feature type="domain" description="SGNH hydrolase-type esterase" evidence="4">
    <location>
        <begin position="67"/>
        <end position="259"/>
    </location>
</feature>